<organism evidence="10 11">
    <name type="scientific">Candidatus Azambacteria bacterium GW2011_GWA2_42_9</name>
    <dbReference type="NCBI Taxonomy" id="1618613"/>
    <lineage>
        <taxon>Bacteria</taxon>
        <taxon>Candidatus Azamiibacteriota</taxon>
    </lineage>
</organism>
<dbReference type="Gene3D" id="3.40.640.10">
    <property type="entry name" value="Type I PLP-dependent aspartate aminotransferase-like (Major domain)"/>
    <property type="match status" value="1"/>
</dbReference>
<evidence type="ECO:0000256" key="5">
    <source>
        <dbReference type="ARBA" id="ARBA00022898"/>
    </source>
</evidence>
<dbReference type="Gene3D" id="1.10.260.50">
    <property type="match status" value="1"/>
</dbReference>
<comment type="catalytic activity">
    <reaction evidence="8">
        <text>(sulfur carrier)-H + L-cysteine = (sulfur carrier)-SH + L-alanine</text>
        <dbReference type="Rhea" id="RHEA:43892"/>
        <dbReference type="Rhea" id="RHEA-COMP:14737"/>
        <dbReference type="Rhea" id="RHEA-COMP:14739"/>
        <dbReference type="ChEBI" id="CHEBI:29917"/>
        <dbReference type="ChEBI" id="CHEBI:35235"/>
        <dbReference type="ChEBI" id="CHEBI:57972"/>
        <dbReference type="ChEBI" id="CHEBI:64428"/>
        <dbReference type="EC" id="2.8.1.7"/>
    </reaction>
</comment>
<keyword evidence="4" id="KW-0479">Metal-binding</keyword>
<dbReference type="GO" id="GO:0051536">
    <property type="term" value="F:iron-sulfur cluster binding"/>
    <property type="evidence" value="ECO:0007669"/>
    <property type="project" value="UniProtKB-KW"/>
</dbReference>
<evidence type="ECO:0000256" key="8">
    <source>
        <dbReference type="ARBA" id="ARBA00050776"/>
    </source>
</evidence>
<accession>A0A0G1BS41</accession>
<reference evidence="10 11" key="1">
    <citation type="journal article" date="2015" name="Nature">
        <title>rRNA introns, odd ribosomes, and small enigmatic genomes across a large radiation of phyla.</title>
        <authorList>
            <person name="Brown C.T."/>
            <person name="Hug L.A."/>
            <person name="Thomas B.C."/>
            <person name="Sharon I."/>
            <person name="Castelle C.J."/>
            <person name="Singh A."/>
            <person name="Wilkins M.J."/>
            <person name="Williams K.H."/>
            <person name="Banfield J.F."/>
        </authorList>
    </citation>
    <scope>NUCLEOTIDE SEQUENCE [LARGE SCALE GENOMIC DNA]</scope>
</reference>
<keyword evidence="6" id="KW-0408">Iron</keyword>
<dbReference type="InterPro" id="IPR015424">
    <property type="entry name" value="PyrdxlP-dep_Trfase"/>
</dbReference>
<dbReference type="GO" id="GO:0046872">
    <property type="term" value="F:metal ion binding"/>
    <property type="evidence" value="ECO:0007669"/>
    <property type="project" value="UniProtKB-KW"/>
</dbReference>
<dbReference type="Gene3D" id="3.90.1150.10">
    <property type="entry name" value="Aspartate Aminotransferase, domain 1"/>
    <property type="match status" value="1"/>
</dbReference>
<evidence type="ECO:0000313" key="10">
    <source>
        <dbReference type="EMBL" id="KKS76074.1"/>
    </source>
</evidence>
<dbReference type="PANTHER" id="PTHR11601:SF34">
    <property type="entry name" value="CYSTEINE DESULFURASE"/>
    <property type="match status" value="1"/>
</dbReference>
<dbReference type="PIRSF" id="PIRSF005572">
    <property type="entry name" value="NifS"/>
    <property type="match status" value="1"/>
</dbReference>
<dbReference type="SUPFAM" id="SSF53383">
    <property type="entry name" value="PLP-dependent transferases"/>
    <property type="match status" value="1"/>
</dbReference>
<comment type="cofactor">
    <cofactor evidence="1">
        <name>pyridoxal 5'-phosphate</name>
        <dbReference type="ChEBI" id="CHEBI:597326"/>
    </cofactor>
</comment>
<dbReference type="PANTHER" id="PTHR11601">
    <property type="entry name" value="CYSTEINE DESULFURYLASE FAMILY MEMBER"/>
    <property type="match status" value="1"/>
</dbReference>
<dbReference type="InterPro" id="IPR000192">
    <property type="entry name" value="Aminotrans_V_dom"/>
</dbReference>
<evidence type="ECO:0000256" key="2">
    <source>
        <dbReference type="ARBA" id="ARBA00006490"/>
    </source>
</evidence>
<feature type="domain" description="Aminotransferase class V" evidence="9">
    <location>
        <begin position="8"/>
        <end position="389"/>
    </location>
</feature>
<keyword evidence="7" id="KW-0411">Iron-sulfur</keyword>
<evidence type="ECO:0000256" key="3">
    <source>
        <dbReference type="ARBA" id="ARBA00022679"/>
    </source>
</evidence>
<dbReference type="EMBL" id="LCEQ01000002">
    <property type="protein sequence ID" value="KKS76074.1"/>
    <property type="molecule type" value="Genomic_DNA"/>
</dbReference>
<comment type="similarity">
    <text evidence="2">Belongs to the class-V pyridoxal-phosphate-dependent aminotransferase family. NifS/IscS subfamily.</text>
</comment>
<dbReference type="PATRIC" id="fig|1618613.3.peg.57"/>
<sequence>MVKIRKKIYLDYAATTPVDKEVLKAMMPYFSLKFGNPSSNHSFGQEAIAAIDKAREKISRILNCQFDEIIFTGSATEANNLAIKGLVQNYNYTTFKRSSVSGRNKFHIISTNIEHESVQESLRELEKLGHKITHLKVNKDGFISVSDLENNIKNNTLFISVIYANNEIGTIQPVKEIGRLIEKINVKRKEQGLNRIYFHTDAVQALQFLECRPNWLKADLMTFSGHKIYGPKGIGALYVRRGTPLIPIITGGGQEFGLRSGTENIASIAGFAKAVELALKNREKRFKKILDLRNKLLNSIIKYNKDAKTNGSLLTRLPNNLNIRFPGVSNETLIIALDQAGAAVSVGSACSSGATTPSHVLTAIGLTEKQAKESVRITLGKDTTEKEIRKTAILINQKLKKLS</sequence>
<dbReference type="Proteomes" id="UP000034563">
    <property type="component" value="Unassembled WGS sequence"/>
</dbReference>
<dbReference type="GO" id="GO:0031071">
    <property type="term" value="F:cysteine desulfurase activity"/>
    <property type="evidence" value="ECO:0007669"/>
    <property type="project" value="UniProtKB-EC"/>
</dbReference>
<evidence type="ECO:0000256" key="6">
    <source>
        <dbReference type="ARBA" id="ARBA00023004"/>
    </source>
</evidence>
<evidence type="ECO:0000256" key="7">
    <source>
        <dbReference type="ARBA" id="ARBA00023014"/>
    </source>
</evidence>
<gene>
    <name evidence="10" type="ORF">UV48_C0002G0017</name>
</gene>
<dbReference type="AlphaFoldDB" id="A0A0G1BS41"/>
<evidence type="ECO:0000259" key="9">
    <source>
        <dbReference type="Pfam" id="PF00266"/>
    </source>
</evidence>
<keyword evidence="3" id="KW-0808">Transferase</keyword>
<dbReference type="InterPro" id="IPR015422">
    <property type="entry name" value="PyrdxlP-dep_Trfase_small"/>
</dbReference>
<dbReference type="InterPro" id="IPR016454">
    <property type="entry name" value="Cysteine_dSase"/>
</dbReference>
<protein>
    <submittedName>
        <fullName evidence="10">Cysteine desulfurase</fullName>
    </submittedName>
</protein>
<evidence type="ECO:0000256" key="1">
    <source>
        <dbReference type="ARBA" id="ARBA00001933"/>
    </source>
</evidence>
<evidence type="ECO:0000256" key="4">
    <source>
        <dbReference type="ARBA" id="ARBA00022723"/>
    </source>
</evidence>
<dbReference type="Pfam" id="PF00266">
    <property type="entry name" value="Aminotran_5"/>
    <property type="match status" value="1"/>
</dbReference>
<comment type="caution">
    <text evidence="10">The sequence shown here is derived from an EMBL/GenBank/DDBJ whole genome shotgun (WGS) entry which is preliminary data.</text>
</comment>
<proteinExistence type="inferred from homology"/>
<dbReference type="InterPro" id="IPR015421">
    <property type="entry name" value="PyrdxlP-dep_Trfase_major"/>
</dbReference>
<keyword evidence="5" id="KW-0663">Pyridoxal phosphate</keyword>
<name>A0A0G1BS41_9BACT</name>
<evidence type="ECO:0000313" key="11">
    <source>
        <dbReference type="Proteomes" id="UP000034563"/>
    </source>
</evidence>